<dbReference type="WBParaSite" id="PTRK_0000888800.1">
    <property type="protein sequence ID" value="PTRK_0000888800.1"/>
    <property type="gene ID" value="PTRK_0000888800"/>
</dbReference>
<accession>A0A0N4ZL52</accession>
<keyword evidence="1" id="KW-1185">Reference proteome</keyword>
<dbReference type="AlphaFoldDB" id="A0A0N4ZL52"/>
<organism evidence="1 2">
    <name type="scientific">Parastrongyloides trichosuri</name>
    <name type="common">Possum-specific nematode worm</name>
    <dbReference type="NCBI Taxonomy" id="131310"/>
    <lineage>
        <taxon>Eukaryota</taxon>
        <taxon>Metazoa</taxon>
        <taxon>Ecdysozoa</taxon>
        <taxon>Nematoda</taxon>
        <taxon>Chromadorea</taxon>
        <taxon>Rhabditida</taxon>
        <taxon>Tylenchina</taxon>
        <taxon>Panagrolaimomorpha</taxon>
        <taxon>Strongyloidoidea</taxon>
        <taxon>Strongyloididae</taxon>
        <taxon>Parastrongyloides</taxon>
    </lineage>
</organism>
<name>A0A0N4ZL52_PARTI</name>
<evidence type="ECO:0000313" key="1">
    <source>
        <dbReference type="Proteomes" id="UP000038045"/>
    </source>
</evidence>
<protein>
    <submittedName>
        <fullName evidence="2">NAD-specific glutamate dehydrogenase</fullName>
    </submittedName>
</protein>
<reference evidence="2" key="1">
    <citation type="submission" date="2017-02" db="UniProtKB">
        <authorList>
            <consortium name="WormBaseParasite"/>
        </authorList>
    </citation>
    <scope>IDENTIFICATION</scope>
</reference>
<evidence type="ECO:0000313" key="2">
    <source>
        <dbReference type="WBParaSite" id="PTRK_0000888800.1"/>
    </source>
</evidence>
<dbReference type="Proteomes" id="UP000038045">
    <property type="component" value="Unplaced"/>
</dbReference>
<proteinExistence type="predicted"/>
<sequence>LLALVADVDDHRFDRLVQLLVEDARRDELLAAEIPFPARVQVQDFGVGQIRVTDEDAVAFRVGIGLGRQFAELRTADGLGRAEAQLLILGEVPRRGERRQPVLLLNLRRLIGRRAAEQVARGHALLAVLEADAEGGADGRHELGVDHGVDRIDLHVGVIGVGAVRAGDLAQLQGPRIDVEVREQIVDPRATLAVGQAVDGLELQVVTLGRAGVVQGRGADADGRLAARRHRQLIGQVHAAGPDFVVQFAERNLIALNVVDEAVLGVRAVLEARFIRGVARRCGVGRAPVQLPRAVGA</sequence>